<dbReference type="Pfam" id="PF09497">
    <property type="entry name" value="Med12"/>
    <property type="match status" value="1"/>
</dbReference>
<feature type="compositionally biased region" description="Polar residues" evidence="8">
    <location>
        <begin position="1819"/>
        <end position="1829"/>
    </location>
</feature>
<dbReference type="PANTHER" id="PTHR46007">
    <property type="entry name" value="MEDIATOR OF RNA POLYMERASE II TRANSCRIPTION SUBUNIT 12"/>
    <property type="match status" value="1"/>
</dbReference>
<keyword evidence="11" id="KW-1185">Reference proteome</keyword>
<feature type="compositionally biased region" description="Basic residues" evidence="8">
    <location>
        <begin position="722"/>
        <end position="733"/>
    </location>
</feature>
<feature type="compositionally biased region" description="Low complexity" evidence="8">
    <location>
        <begin position="2086"/>
        <end position="2120"/>
    </location>
</feature>
<dbReference type="InterPro" id="IPR051647">
    <property type="entry name" value="Mediator_comp_sub12"/>
</dbReference>
<evidence type="ECO:0000256" key="3">
    <source>
        <dbReference type="ARBA" id="ARBA00022491"/>
    </source>
</evidence>
<dbReference type="GO" id="GO:0003713">
    <property type="term" value="F:transcription coactivator activity"/>
    <property type="evidence" value="ECO:0007669"/>
    <property type="project" value="TreeGrafter"/>
</dbReference>
<evidence type="ECO:0000313" key="11">
    <source>
        <dbReference type="Proteomes" id="UP000245119"/>
    </source>
</evidence>
<evidence type="ECO:0000256" key="5">
    <source>
        <dbReference type="ARBA" id="ARBA00023159"/>
    </source>
</evidence>
<evidence type="ECO:0000256" key="6">
    <source>
        <dbReference type="ARBA" id="ARBA00023163"/>
    </source>
</evidence>
<feature type="compositionally biased region" description="Pro residues" evidence="8">
    <location>
        <begin position="1773"/>
        <end position="1786"/>
    </location>
</feature>
<keyword evidence="5" id="KW-0010">Activator</keyword>
<evidence type="ECO:0000256" key="7">
    <source>
        <dbReference type="ARBA" id="ARBA00023242"/>
    </source>
</evidence>
<keyword evidence="3" id="KW-0678">Repressor</keyword>
<comment type="caution">
    <text evidence="10">The sequence shown here is derived from an EMBL/GenBank/DDBJ whole genome shotgun (WGS) entry which is preliminary data.</text>
</comment>
<evidence type="ECO:0000256" key="2">
    <source>
        <dbReference type="ARBA" id="ARBA00010289"/>
    </source>
</evidence>
<accession>A0A2T7NBC1</accession>
<feature type="compositionally biased region" description="Basic and acidic residues" evidence="8">
    <location>
        <begin position="645"/>
        <end position="655"/>
    </location>
</feature>
<evidence type="ECO:0000256" key="4">
    <source>
        <dbReference type="ARBA" id="ARBA00023015"/>
    </source>
</evidence>
<keyword evidence="7" id="KW-0539">Nucleus</keyword>
<feature type="region of interest" description="Disordered" evidence="8">
    <location>
        <begin position="1"/>
        <end position="36"/>
    </location>
</feature>
<dbReference type="SMART" id="SM01281">
    <property type="entry name" value="Med12"/>
    <property type="match status" value="1"/>
</dbReference>
<gene>
    <name evidence="10" type="ORF">C0Q70_21012</name>
</gene>
<dbReference type="GO" id="GO:0016592">
    <property type="term" value="C:mediator complex"/>
    <property type="evidence" value="ECO:0007669"/>
    <property type="project" value="InterPro"/>
</dbReference>
<dbReference type="Proteomes" id="UP000245119">
    <property type="component" value="Linkage Group LG14"/>
</dbReference>
<organism evidence="10 11">
    <name type="scientific">Pomacea canaliculata</name>
    <name type="common">Golden apple snail</name>
    <dbReference type="NCBI Taxonomy" id="400727"/>
    <lineage>
        <taxon>Eukaryota</taxon>
        <taxon>Metazoa</taxon>
        <taxon>Spiralia</taxon>
        <taxon>Lophotrochozoa</taxon>
        <taxon>Mollusca</taxon>
        <taxon>Gastropoda</taxon>
        <taxon>Caenogastropoda</taxon>
        <taxon>Architaenioglossa</taxon>
        <taxon>Ampullarioidea</taxon>
        <taxon>Ampullariidae</taxon>
        <taxon>Pomacea</taxon>
    </lineage>
</organism>
<protein>
    <recommendedName>
        <fullName evidence="9">Mediator complex subunit Med12 domain-containing protein</fullName>
    </recommendedName>
</protein>
<dbReference type="OrthoDB" id="20828at2759"/>
<proteinExistence type="inferred from homology"/>
<dbReference type="EMBL" id="PZQS01000014">
    <property type="protein sequence ID" value="PVD18463.1"/>
    <property type="molecule type" value="Genomic_DNA"/>
</dbReference>
<comment type="subcellular location">
    <subcellularLocation>
        <location evidence="1">Nucleus</location>
    </subcellularLocation>
</comment>
<evidence type="ECO:0000313" key="10">
    <source>
        <dbReference type="EMBL" id="PVD18463.1"/>
    </source>
</evidence>
<dbReference type="Pfam" id="PF12145">
    <property type="entry name" value="Med12-LCEWAV"/>
    <property type="match status" value="1"/>
</dbReference>
<feature type="region of interest" description="Disordered" evidence="8">
    <location>
        <begin position="636"/>
        <end position="655"/>
    </location>
</feature>
<keyword evidence="4" id="KW-0805">Transcription regulation</keyword>
<evidence type="ECO:0000256" key="8">
    <source>
        <dbReference type="SAM" id="MobiDB-lite"/>
    </source>
</evidence>
<feature type="compositionally biased region" description="Basic and acidic residues" evidence="8">
    <location>
        <begin position="1787"/>
        <end position="1797"/>
    </location>
</feature>
<feature type="domain" description="Mediator complex subunit Med12" evidence="9">
    <location>
        <begin position="99"/>
        <end position="158"/>
    </location>
</feature>
<name>A0A2T7NBC1_POMCA</name>
<evidence type="ECO:0000259" key="9">
    <source>
        <dbReference type="SMART" id="SM01281"/>
    </source>
</evidence>
<dbReference type="InterPro" id="IPR021990">
    <property type="entry name" value="Mediator_Med12_LCEWAV"/>
</dbReference>
<evidence type="ECO:0000256" key="1">
    <source>
        <dbReference type="ARBA" id="ARBA00004123"/>
    </source>
</evidence>
<dbReference type="GO" id="GO:0045944">
    <property type="term" value="P:positive regulation of transcription by RNA polymerase II"/>
    <property type="evidence" value="ECO:0007669"/>
    <property type="project" value="TreeGrafter"/>
</dbReference>
<keyword evidence="6" id="KW-0804">Transcription</keyword>
<dbReference type="InterPro" id="IPR019035">
    <property type="entry name" value="Mediator_Med12"/>
</dbReference>
<feature type="region of interest" description="Disordered" evidence="8">
    <location>
        <begin position="1769"/>
        <end position="1829"/>
    </location>
</feature>
<feature type="region of interest" description="Disordered" evidence="8">
    <location>
        <begin position="2080"/>
        <end position="2144"/>
    </location>
</feature>
<feature type="region of interest" description="Disordered" evidence="8">
    <location>
        <begin position="714"/>
        <end position="738"/>
    </location>
</feature>
<dbReference type="PANTHER" id="PTHR46007:SF11">
    <property type="entry name" value="MEDIATOR OF RNA POLYMERASE II TRANSCRIPTION SUBUNIT 12"/>
    <property type="match status" value="1"/>
</dbReference>
<sequence length="2144" mass="239658">MAAAFPSQEHRPLKKPRLGPPDVYPQDPKQKEDELNQMSVKHGFQIPSAFPDEYGSEKNAGITVEKFGSYFASIINKKMGLNTLQDTKKKQPQLPVKDNFWPAARSKQGMEAWFKDLAGSKPLALLSRKVPTFNKKEEIFSTLCEFSVPLVRAAWFIKMTAAHNMATQDSRMRRRQAADQSIDWTQSLTKYLKEQLQKIQDHYHGGISGPQTSFLLTSQPTTQVDMEHALKQWTYCTRLAKHMYNEGLLDRHETLTWVVEVLEKMKNADDTVLKLLLAQVEKYISEICLSALLSRRLAYFCCKRLQQMCSEAGSLSRGLNLPWSRQMAMGNTVTSTTSNQYQSSHPFASVFVEYRDCPQHRSIVLRLCAIVQTATLRCPTALVWNWLGEGKTSSFLCGSPLDILPCAPSSIPMLPSPQNPQMREMIRSAENLIRQRSRAAEVNWSSDKCQHFTISKVLHVLDVLDRHYFDRVDSSNSLDSLYNKIFGASSSKDNSEAPMSDEPVIKLLIDWAVSTQRTGEHRAIVTAKLLERRQSELRAEKYGEAEVIDDKESAGSDVYVPPGIPPFQSILMDFLDSRAPLLEDHSSDDEKQAFRNLILLFHELILHDVFSHDAYMCTLISRGDLLCSPSFLQSADSVAPSSDKSPSESIRHDHQDDIKVDMDIHTMESDLSSLFGSVKDDGRCSPEPPGLPLSLGSLTASVKSVKSEKDLPIPSVGEAHGSHHLGHHMHHHQQQMPKGPSRHLVYATHLPISQEDYTVHECNQRMVVLYGVGKAREEARHSLKKTSKEIVKLFSKRNCIDVLSGDLGRVKKKKEKEAKDAAAIAGATVDGALTTVSGPLTNPTPTSTVVATPNLEAMVQKFQKLSYYDQHVVTAQCTAAVREQLRIFVAGNSSYLPLVEHISFLFDLMQSALNLSGLMDFILQLLKSLCEVEQELSQKESSLERTYSTSLCLCIVGVLRKYHTYVLVSHELVSEAFKGLMEVLKVVNVCNPVNCSSAERCVLAWLYDTYSCCSYLKTNFAELFNPAYNKMKSTLYAPVTPSDHNLKWTPTFMMDVISSGKCQIDTEMVKQLNENPINRYSFVCNAMLTITASQSPERLNEISLLCAELTAHCNALSSDWLGVLKFLCCSSIHSSGFIDVLTQIDVSDLSIHDNLAVFTAILIARHCFSLQDLIFHVALPSLVATCPSAGGDQDAEPGARLSCHLLLRLFKPSHLTSQLSTGPYTTKTVPMVQASCDRHLLEASHNSVDLGPLSAVLRAMLILGDEPNEEGKNKCGSGSQKDRGGDISSILLNLDDMDMDMVLGQSSKGGMESAGLNDFAKHALQEVCRQDWVREKFLKDPQALFTTEVLTDPMLSSKQAQQLLHTICYPNGLPGPLDTGDLDHKQLINRVLQNLDRWSQRVSWLELQFLLKQANNQAETNSILDHIARATIDLFHQQSEIKLAGSCSPQEDAKTNSDQDTVWLVGPLIAKLPNSIQGRVLKLAGQVLESGNNLFVSAKSKQENDRNQKSKSLLGHQPFLSSFQTCLKGQDEQREGLLNSLMSQLEKFINNSKDILEKSPDERKTRQLLHEALQLRLSLVGAMFDTIQRANGTTTEWAVLLLQLISHEVVDCQTNSELFYTVIDMLSVLVHGTLISDGQEENKKVYHNLIKKLKKELGDKHTDATDKLRQLLPLPKRFYEVICVEPFGTLVDTKGNKIAGFDSIAKKQGLQVSQKIKMSPWEVIEGNKNPAPISWSYFGAIRLEKKQLTYEDQHRLLLYHTHCQQHPDTYYLQPPPLPPEELQPPPEKVEEKPKEIVDPQAQEARGKANNKKRRKKAPQGSTYIQQQQPPMRSYYPQESMYSPHGPWYPPQQPKPYGYPPQMGQPRPRFQGPPKAMLNTFIQQRRTTNYLHQGQMPPGQNPHLMTKQHNQNMLRQHILQKSRPLMDGQPSAMYPTAGGMPPNTSQANTMGLPIGQMQGGMSGNYYPSVPTQQPGMMDPMNSGMMSPGFNQSPYTAQQGAPMMQGMHTQTGYMPQQAMAQGAQQFSAAGRMQPQMTGAPGMQTAAPGMNGMAGYSQIGPGAPTQHQGHSYMNQLSNAQMRQQPQFHPQHMLAMQQQQQQPGQPQPMQQQQQQTAALVAQLQRRMSTGLGGPPQGPPAQFNTYNQY</sequence>
<feature type="compositionally biased region" description="Basic residues" evidence="8">
    <location>
        <begin position="1808"/>
        <end position="1817"/>
    </location>
</feature>
<dbReference type="STRING" id="400727.A0A2T7NBC1"/>
<comment type="similarity">
    <text evidence="2">Belongs to the Mediator complex subunit 12 family.</text>
</comment>
<reference evidence="10 11" key="1">
    <citation type="submission" date="2018-04" db="EMBL/GenBank/DDBJ databases">
        <title>The genome of golden apple snail Pomacea canaliculata provides insight into stress tolerance and invasive adaptation.</title>
        <authorList>
            <person name="Liu C."/>
            <person name="Liu B."/>
            <person name="Ren Y."/>
            <person name="Zhang Y."/>
            <person name="Wang H."/>
            <person name="Li S."/>
            <person name="Jiang F."/>
            <person name="Yin L."/>
            <person name="Zhang G."/>
            <person name="Qian W."/>
            <person name="Fan W."/>
        </authorList>
    </citation>
    <scope>NUCLEOTIDE SEQUENCE [LARGE SCALE GENOMIC DNA]</scope>
    <source>
        <strain evidence="10">SZHN2017</strain>
        <tissue evidence="10">Muscle</tissue>
    </source>
</reference>